<feature type="transmembrane region" description="Helical" evidence="2">
    <location>
        <begin position="130"/>
        <end position="153"/>
    </location>
</feature>
<organism evidence="3 4">
    <name type="scientific">Nesidiocoris tenuis</name>
    <dbReference type="NCBI Taxonomy" id="355587"/>
    <lineage>
        <taxon>Eukaryota</taxon>
        <taxon>Metazoa</taxon>
        <taxon>Ecdysozoa</taxon>
        <taxon>Arthropoda</taxon>
        <taxon>Hexapoda</taxon>
        <taxon>Insecta</taxon>
        <taxon>Pterygota</taxon>
        <taxon>Neoptera</taxon>
        <taxon>Paraneoptera</taxon>
        <taxon>Hemiptera</taxon>
        <taxon>Heteroptera</taxon>
        <taxon>Panheteroptera</taxon>
        <taxon>Cimicomorpha</taxon>
        <taxon>Miridae</taxon>
        <taxon>Dicyphina</taxon>
        <taxon>Nesidiocoris</taxon>
    </lineage>
</organism>
<reference evidence="3 4" key="1">
    <citation type="submission" date="2023-09" db="EMBL/GenBank/DDBJ databases">
        <title>Nesidiocoris tenuis whole genome shotgun sequence.</title>
        <authorList>
            <person name="Shibata T."/>
            <person name="Shimoda M."/>
            <person name="Kobayashi T."/>
            <person name="Uehara T."/>
        </authorList>
    </citation>
    <scope>NUCLEOTIDE SEQUENCE [LARGE SCALE GENOMIC DNA]</scope>
    <source>
        <strain evidence="3 4">Japan</strain>
    </source>
</reference>
<dbReference type="EMBL" id="AP028921">
    <property type="protein sequence ID" value="BET01759.1"/>
    <property type="molecule type" value="Genomic_DNA"/>
</dbReference>
<dbReference type="PANTHER" id="PTHR12822">
    <property type="entry name" value="PROTEIN YIPF"/>
    <property type="match status" value="1"/>
</dbReference>
<dbReference type="Proteomes" id="UP001307889">
    <property type="component" value="Chromosome 13"/>
</dbReference>
<gene>
    <name evidence="3" type="ORF">NTJ_14576</name>
</gene>
<dbReference type="InterPro" id="IPR039765">
    <property type="entry name" value="Yip5/YIPF1/YIPF2"/>
</dbReference>
<keyword evidence="2" id="KW-0812">Transmembrane</keyword>
<accession>A0ABN7BBL1</accession>
<evidence type="ECO:0000313" key="3">
    <source>
        <dbReference type="EMBL" id="BET01759.1"/>
    </source>
</evidence>
<keyword evidence="2" id="KW-1133">Transmembrane helix</keyword>
<feature type="compositionally biased region" description="Basic and acidic residues" evidence="1">
    <location>
        <begin position="275"/>
        <end position="284"/>
    </location>
</feature>
<evidence type="ECO:0000256" key="1">
    <source>
        <dbReference type="SAM" id="MobiDB-lite"/>
    </source>
</evidence>
<evidence type="ECO:0000256" key="2">
    <source>
        <dbReference type="SAM" id="Phobius"/>
    </source>
</evidence>
<protein>
    <submittedName>
        <fullName evidence="3">Yip1 domain</fullName>
    </submittedName>
</protein>
<feature type="region of interest" description="Disordered" evidence="1">
    <location>
        <begin position="261"/>
        <end position="284"/>
    </location>
</feature>
<name>A0ABN7BBL1_9HEMI</name>
<sequence>MLNMEYMDDADRKILMDFPDDQTESLDGVHENHPLNSSDPDAIQDKTISAWSFKFYQRFFDVDTAEVWLRIQSSIVPRQDFLADKVKKKPDLYGPIWINITLILLLGWTSDLARCFIEGSRSHWRLAMLTWYRSSFLLFLYNCCLPTTIWIALEWDPINANKFSLAELYCLYGYANAVFLPMTIFCSLPWVWVKWTSAILATSLSGALISRSLKKGFYSLDGAQFYVIVFLLLAAHFMVGMCLVLLSYPSLANENMDEFDPDSSGWLSDQEMETDSDRQYELGY</sequence>
<keyword evidence="4" id="KW-1185">Reference proteome</keyword>
<keyword evidence="2" id="KW-0472">Membrane</keyword>
<proteinExistence type="predicted"/>
<dbReference type="PANTHER" id="PTHR12822:SF2">
    <property type="entry name" value="PROTEIN YIPF"/>
    <property type="match status" value="1"/>
</dbReference>
<feature type="transmembrane region" description="Helical" evidence="2">
    <location>
        <begin position="165"/>
        <end position="185"/>
    </location>
</feature>
<feature type="transmembrane region" description="Helical" evidence="2">
    <location>
        <begin position="225"/>
        <end position="248"/>
    </location>
</feature>
<evidence type="ECO:0000313" key="4">
    <source>
        <dbReference type="Proteomes" id="UP001307889"/>
    </source>
</evidence>
<feature type="transmembrane region" description="Helical" evidence="2">
    <location>
        <begin position="92"/>
        <end position="110"/>
    </location>
</feature>